<organism evidence="2 3">
    <name type="scientific">Musa acuminata subsp. malaccensis</name>
    <name type="common">Wild banana</name>
    <name type="synonym">Musa malaccensis</name>
    <dbReference type="NCBI Taxonomy" id="214687"/>
    <lineage>
        <taxon>Eukaryota</taxon>
        <taxon>Viridiplantae</taxon>
        <taxon>Streptophyta</taxon>
        <taxon>Embryophyta</taxon>
        <taxon>Tracheophyta</taxon>
        <taxon>Spermatophyta</taxon>
        <taxon>Magnoliopsida</taxon>
        <taxon>Liliopsida</taxon>
        <taxon>Zingiberales</taxon>
        <taxon>Musaceae</taxon>
        <taxon>Musa</taxon>
    </lineage>
</organism>
<evidence type="ECO:0000313" key="3">
    <source>
        <dbReference type="Proteomes" id="UP000012960"/>
    </source>
</evidence>
<sequence length="122" mass="13410">MGFGVGVGEAIVWVGGRRGAQMTRGWSFFDDSMPKPSTPIDLLHRWSLRSSSCVKSAGRVPFHHLACPWSRRSSSDVVEAQAQRGGGGEANVAADALYHRASAYILLCFHQISEKDMKQLNY</sequence>
<accession>A0A804IXZ4</accession>
<dbReference type="Proteomes" id="UP000012960">
    <property type="component" value="Unplaced"/>
</dbReference>
<name>A0A804IXZ4_MUSAM</name>
<reference evidence="1" key="1">
    <citation type="submission" date="2021-03" db="EMBL/GenBank/DDBJ databases">
        <authorList>
            <consortium name="Genoscope - CEA"/>
            <person name="William W."/>
        </authorList>
    </citation>
    <scope>NUCLEOTIDE SEQUENCE</scope>
    <source>
        <strain evidence="1">Doubled-haploid Pahang</strain>
    </source>
</reference>
<proteinExistence type="predicted"/>
<dbReference type="EMBL" id="HG996469">
    <property type="protein sequence ID" value="CAG1844491.1"/>
    <property type="molecule type" value="Genomic_DNA"/>
</dbReference>
<dbReference type="Gramene" id="Ma04_t36880.1">
    <property type="protein sequence ID" value="Ma04_p36880.1"/>
    <property type="gene ID" value="Ma04_g36880"/>
</dbReference>
<keyword evidence="3" id="KW-1185">Reference proteome</keyword>
<dbReference type="AlphaFoldDB" id="A0A804IXZ4"/>
<dbReference type="InParanoid" id="A0A804IXZ4"/>
<reference evidence="2" key="2">
    <citation type="submission" date="2021-05" db="UniProtKB">
        <authorList>
            <consortium name="EnsemblPlants"/>
        </authorList>
    </citation>
    <scope>IDENTIFICATION</scope>
    <source>
        <strain evidence="2">subsp. malaccensis</strain>
    </source>
</reference>
<dbReference type="EnsemblPlants" id="Ma04_t36880.1">
    <property type="protein sequence ID" value="Ma04_p36880.1"/>
    <property type="gene ID" value="Ma04_g36880"/>
</dbReference>
<gene>
    <name evidence="1" type="ORF">GSMUA_142860.1</name>
</gene>
<evidence type="ECO:0000313" key="1">
    <source>
        <dbReference type="EMBL" id="CAG1844491.1"/>
    </source>
</evidence>
<protein>
    <submittedName>
        <fullName evidence="1">(wild Malaysian banana) hypothetical protein</fullName>
    </submittedName>
</protein>
<evidence type="ECO:0000313" key="2">
    <source>
        <dbReference type="EnsemblPlants" id="Ma04_p36880.1"/>
    </source>
</evidence>